<dbReference type="NCBIfam" id="NF041557">
    <property type="entry name" value="AmoA_BACT"/>
    <property type="match status" value="1"/>
</dbReference>
<dbReference type="Gene3D" id="1.20.1450.10">
    <property type="entry name" value="Ammonia/particulate methane monooxygenase, subunit A"/>
    <property type="match status" value="1"/>
</dbReference>
<gene>
    <name evidence="2" type="ORF">B0F88_1027</name>
</gene>
<feature type="transmembrane region" description="Helical" evidence="1">
    <location>
        <begin position="63"/>
        <end position="83"/>
    </location>
</feature>
<keyword evidence="2" id="KW-0503">Monooxygenase</keyword>
<dbReference type="AlphaFoldDB" id="A0A2S6H6D0"/>
<feature type="transmembrane region" description="Helical" evidence="1">
    <location>
        <begin position="24"/>
        <end position="43"/>
    </location>
</feature>
<accession>A0A2S6H6D0</accession>
<dbReference type="InterPro" id="IPR037001">
    <property type="entry name" value="NH3/CH4_mOase_suA_sf"/>
</dbReference>
<feature type="transmembrane region" description="Helical" evidence="1">
    <location>
        <begin position="95"/>
        <end position="115"/>
    </location>
</feature>
<keyword evidence="1" id="KW-0472">Membrane</keyword>
<feature type="transmembrane region" description="Helical" evidence="1">
    <location>
        <begin position="215"/>
        <end position="238"/>
    </location>
</feature>
<keyword evidence="1" id="KW-0812">Transmembrane</keyword>
<evidence type="ECO:0000256" key="1">
    <source>
        <dbReference type="SAM" id="Phobius"/>
    </source>
</evidence>
<dbReference type="Proteomes" id="UP000238071">
    <property type="component" value="Unassembled WGS sequence"/>
</dbReference>
<evidence type="ECO:0000313" key="2">
    <source>
        <dbReference type="EMBL" id="PPK73028.1"/>
    </source>
</evidence>
<proteinExistence type="predicted"/>
<evidence type="ECO:0000313" key="3">
    <source>
        <dbReference type="Proteomes" id="UP000238071"/>
    </source>
</evidence>
<comment type="caution">
    <text evidence="2">The sequence shown here is derived from an EMBL/GenBank/DDBJ whole genome shotgun (WGS) entry which is preliminary data.</text>
</comment>
<sequence>MMSANISNRSFRPYTGEKARISRAYDYLILVLALFLFIGAFHLHFALTVGDWDFWVDWKDRQYWPLVTPLMGITFPAAVQYVMWNKFRLPMGATLCVAALLIGTWITRVFAYHYWNFFPINMVLPATMLPGALVLDFILMLSNSLTITAIFGGAAFALLFYPTNWPIFGLFHVPVEQGNGQVTVADLFGFQYIRTGMPEYLRIIERGTLRTYGQYATPLSAFASALLCSLMYTLWWYIGKWFSTVRYLNKI</sequence>
<dbReference type="EMBL" id="PTIY01000002">
    <property type="protein sequence ID" value="PPK73028.1"/>
    <property type="molecule type" value="Genomic_DNA"/>
</dbReference>
<protein>
    <submittedName>
        <fullName evidence="2">Methane/ammonia monooxygenase subunit A</fullName>
    </submittedName>
</protein>
<name>A0A2S6H6D0_9GAMM</name>
<dbReference type="GO" id="GO:0004497">
    <property type="term" value="F:monooxygenase activity"/>
    <property type="evidence" value="ECO:0007669"/>
    <property type="project" value="UniProtKB-KW"/>
</dbReference>
<dbReference type="Pfam" id="PF02461">
    <property type="entry name" value="AMO"/>
    <property type="match status" value="1"/>
</dbReference>
<organism evidence="2 3">
    <name type="scientific">Methylobacter tundripaludum</name>
    <dbReference type="NCBI Taxonomy" id="173365"/>
    <lineage>
        <taxon>Bacteria</taxon>
        <taxon>Pseudomonadati</taxon>
        <taxon>Pseudomonadota</taxon>
        <taxon>Gammaproteobacteria</taxon>
        <taxon>Methylococcales</taxon>
        <taxon>Methylococcaceae</taxon>
        <taxon>Methylobacter</taxon>
    </lineage>
</organism>
<dbReference type="InterPro" id="IPR003393">
    <property type="entry name" value="NH3_CH4_mOase_A"/>
</dbReference>
<keyword evidence="3" id="KW-1185">Reference proteome</keyword>
<keyword evidence="2" id="KW-0560">Oxidoreductase</keyword>
<keyword evidence="1" id="KW-1133">Transmembrane helix</keyword>
<reference evidence="2 3" key="1">
    <citation type="submission" date="2018-02" db="EMBL/GenBank/DDBJ databases">
        <title>Subsurface microbial communities from deep shales in Ohio and West Virginia, USA.</title>
        <authorList>
            <person name="Wrighton K."/>
        </authorList>
    </citation>
    <scope>NUCLEOTIDE SEQUENCE [LARGE SCALE GENOMIC DNA]</scope>
    <source>
        <strain evidence="2 3">OWC-G53F</strain>
    </source>
</reference>
<feature type="transmembrane region" description="Helical" evidence="1">
    <location>
        <begin position="135"/>
        <end position="161"/>
    </location>
</feature>